<evidence type="ECO:0000256" key="5">
    <source>
        <dbReference type="ARBA" id="ARBA00023002"/>
    </source>
</evidence>
<dbReference type="SUPFAM" id="SSF47203">
    <property type="entry name" value="Acyl-CoA dehydrogenase C-terminal domain-like"/>
    <property type="match status" value="2"/>
</dbReference>
<feature type="binding site" evidence="8">
    <location>
        <position position="256"/>
    </location>
    <ligand>
        <name>FAD</name>
        <dbReference type="ChEBI" id="CHEBI:57692"/>
    </ligand>
</feature>
<dbReference type="PANTHER" id="PTHR10909">
    <property type="entry name" value="ELECTRON TRANSPORT OXIDOREDUCTASE"/>
    <property type="match status" value="1"/>
</dbReference>
<evidence type="ECO:0000256" key="4">
    <source>
        <dbReference type="ARBA" id="ARBA00022827"/>
    </source>
</evidence>
<dbReference type="STRING" id="312017.I7M5Z3"/>
<dbReference type="GeneID" id="7837357"/>
<evidence type="ECO:0000256" key="1">
    <source>
        <dbReference type="ARBA" id="ARBA00001974"/>
    </source>
</evidence>
<reference evidence="13" key="1">
    <citation type="journal article" date="2006" name="PLoS Biol.">
        <title>Macronuclear genome sequence of the ciliate Tetrahymena thermophila, a model eukaryote.</title>
        <authorList>
            <person name="Eisen J.A."/>
            <person name="Coyne R.S."/>
            <person name="Wu M."/>
            <person name="Wu D."/>
            <person name="Thiagarajan M."/>
            <person name="Wortman J.R."/>
            <person name="Badger J.H."/>
            <person name="Ren Q."/>
            <person name="Amedeo P."/>
            <person name="Jones K.M."/>
            <person name="Tallon L.J."/>
            <person name="Delcher A.L."/>
            <person name="Salzberg S.L."/>
            <person name="Silva J.C."/>
            <person name="Haas B.J."/>
            <person name="Majoros W.H."/>
            <person name="Farzad M."/>
            <person name="Carlton J.M."/>
            <person name="Smith R.K. Jr."/>
            <person name="Garg J."/>
            <person name="Pearlman R.E."/>
            <person name="Karrer K.M."/>
            <person name="Sun L."/>
            <person name="Manning G."/>
            <person name="Elde N.C."/>
            <person name="Turkewitz A.P."/>
            <person name="Asai D.J."/>
            <person name="Wilkes D.E."/>
            <person name="Wang Y."/>
            <person name="Cai H."/>
            <person name="Collins K."/>
            <person name="Stewart B.A."/>
            <person name="Lee S.R."/>
            <person name="Wilamowska K."/>
            <person name="Weinberg Z."/>
            <person name="Ruzzo W.L."/>
            <person name="Wloga D."/>
            <person name="Gaertig J."/>
            <person name="Frankel J."/>
            <person name="Tsao C.-C."/>
            <person name="Gorovsky M.A."/>
            <person name="Keeling P.J."/>
            <person name="Waller R.F."/>
            <person name="Patron N.J."/>
            <person name="Cherry J.M."/>
            <person name="Stover N.A."/>
            <person name="Krieger C.J."/>
            <person name="del Toro C."/>
            <person name="Ryder H.F."/>
            <person name="Williamson S.C."/>
            <person name="Barbeau R.A."/>
            <person name="Hamilton E.P."/>
            <person name="Orias E."/>
        </authorList>
    </citation>
    <scope>NUCLEOTIDE SEQUENCE [LARGE SCALE GENOMIC DNA]</scope>
    <source>
        <strain evidence="13">SB210</strain>
    </source>
</reference>
<organism evidence="12 13">
    <name type="scientific">Tetrahymena thermophila (strain SB210)</name>
    <dbReference type="NCBI Taxonomy" id="312017"/>
    <lineage>
        <taxon>Eukaryota</taxon>
        <taxon>Sar</taxon>
        <taxon>Alveolata</taxon>
        <taxon>Ciliophora</taxon>
        <taxon>Intramacronucleata</taxon>
        <taxon>Oligohymenophorea</taxon>
        <taxon>Hymenostomatida</taxon>
        <taxon>Tetrahymenina</taxon>
        <taxon>Tetrahymenidae</taxon>
        <taxon>Tetrahymena</taxon>
    </lineage>
</organism>
<evidence type="ECO:0000259" key="10">
    <source>
        <dbReference type="Pfam" id="PF02770"/>
    </source>
</evidence>
<dbReference type="InterPro" id="IPR046373">
    <property type="entry name" value="Acyl-CoA_Oxase/DH_mid-dom_sf"/>
</dbReference>
<dbReference type="Proteomes" id="UP000009168">
    <property type="component" value="Unassembled WGS sequence"/>
</dbReference>
<dbReference type="eggNOG" id="KOG0135">
    <property type="taxonomic scope" value="Eukaryota"/>
</dbReference>
<feature type="domain" description="Acyl-CoA oxidase C-terminal" evidence="9">
    <location>
        <begin position="581"/>
        <end position="724"/>
    </location>
</feature>
<dbReference type="PIRSF" id="PIRSF000168">
    <property type="entry name" value="Acyl-CoA_oxidase"/>
    <property type="match status" value="1"/>
</dbReference>
<proteinExistence type="inferred from homology"/>
<dbReference type="OrthoDB" id="538336at2759"/>
<protein>
    <recommendedName>
        <fullName evidence="6">Acyl-coenzyme A oxidase</fullName>
    </recommendedName>
</protein>
<keyword evidence="5" id="KW-0560">Oxidoreductase</keyword>
<dbReference type="GO" id="GO:0071949">
    <property type="term" value="F:FAD binding"/>
    <property type="evidence" value="ECO:0007669"/>
    <property type="project" value="InterPro"/>
</dbReference>
<dbReference type="PANTHER" id="PTHR10909:SF382">
    <property type="entry name" value="ACYL-COENZYME A OXIDASE"/>
    <property type="match status" value="1"/>
</dbReference>
<evidence type="ECO:0000256" key="2">
    <source>
        <dbReference type="ARBA" id="ARBA00006288"/>
    </source>
</evidence>
<dbReference type="GO" id="GO:0003997">
    <property type="term" value="F:acyl-CoA oxidase activity"/>
    <property type="evidence" value="ECO:0007669"/>
    <property type="project" value="InterPro"/>
</dbReference>
<name>I7M5Z3_TETTS</name>
<dbReference type="AlphaFoldDB" id="I7M5Z3"/>
<evidence type="ECO:0000256" key="6">
    <source>
        <dbReference type="PIRNR" id="PIRNR000168"/>
    </source>
</evidence>
<keyword evidence="3 6" id="KW-0285">Flavoprotein</keyword>
<dbReference type="Gene3D" id="1.20.140.10">
    <property type="entry name" value="Butyryl-CoA Dehydrogenase, subunit A, domain 3"/>
    <property type="match status" value="2"/>
</dbReference>
<dbReference type="InterPro" id="IPR055060">
    <property type="entry name" value="ACOX_C_alpha1"/>
</dbReference>
<dbReference type="Pfam" id="PF22924">
    <property type="entry name" value="ACOX_C_alpha1"/>
    <property type="match status" value="1"/>
</dbReference>
<evidence type="ECO:0000256" key="8">
    <source>
        <dbReference type="PIRSR" id="PIRSR000168-2"/>
    </source>
</evidence>
<gene>
    <name evidence="12" type="ORF">TTHERM_00773160</name>
</gene>
<dbReference type="InterPro" id="IPR036250">
    <property type="entry name" value="AcylCo_DH-like_C"/>
</dbReference>
<feature type="domain" description="Acyl-CoA oxidase C-alpha1" evidence="11">
    <location>
        <begin position="400"/>
        <end position="553"/>
    </location>
</feature>
<dbReference type="FunFam" id="2.40.110.10:FF:000005">
    <property type="entry name" value="Acyl-coenzyme A oxidase"/>
    <property type="match status" value="1"/>
</dbReference>
<evidence type="ECO:0000256" key="3">
    <source>
        <dbReference type="ARBA" id="ARBA00022630"/>
    </source>
</evidence>
<dbReference type="SUPFAM" id="SSF56645">
    <property type="entry name" value="Acyl-CoA dehydrogenase NM domain-like"/>
    <property type="match status" value="1"/>
</dbReference>
<dbReference type="InParanoid" id="I7M5Z3"/>
<dbReference type="GO" id="GO:0033540">
    <property type="term" value="P:fatty acid beta-oxidation using acyl-CoA oxidase"/>
    <property type="evidence" value="ECO:0007669"/>
    <property type="project" value="TreeGrafter"/>
</dbReference>
<dbReference type="RefSeq" id="XP_001031569.2">
    <property type="nucleotide sequence ID" value="XM_001031569.2"/>
</dbReference>
<comment type="cofactor">
    <cofactor evidence="1">
        <name>FAD</name>
        <dbReference type="ChEBI" id="CHEBI:57692"/>
    </cofactor>
</comment>
<dbReference type="Pfam" id="PF02770">
    <property type="entry name" value="Acyl-CoA_dh_M"/>
    <property type="match status" value="1"/>
</dbReference>
<dbReference type="GO" id="GO:0005504">
    <property type="term" value="F:fatty acid binding"/>
    <property type="evidence" value="ECO:0007669"/>
    <property type="project" value="TreeGrafter"/>
</dbReference>
<evidence type="ECO:0000313" key="13">
    <source>
        <dbReference type="Proteomes" id="UP000009168"/>
    </source>
</evidence>
<feature type="active site" description="Proton acceptor" evidence="7">
    <location>
        <position position="538"/>
    </location>
</feature>
<dbReference type="Pfam" id="PF01756">
    <property type="entry name" value="ACOX"/>
    <property type="match status" value="1"/>
</dbReference>
<evidence type="ECO:0000313" key="12">
    <source>
        <dbReference type="EMBL" id="EAR83906.2"/>
    </source>
</evidence>
<keyword evidence="4 6" id="KW-0274">FAD</keyword>
<dbReference type="GO" id="GO:0055088">
    <property type="term" value="P:lipid homeostasis"/>
    <property type="evidence" value="ECO:0007669"/>
    <property type="project" value="TreeGrafter"/>
</dbReference>
<keyword evidence="13" id="KW-1185">Reference proteome</keyword>
<dbReference type="KEGG" id="tet:TTHERM_00773160"/>
<evidence type="ECO:0000259" key="9">
    <source>
        <dbReference type="Pfam" id="PF01756"/>
    </source>
</evidence>
<dbReference type="Gene3D" id="2.40.110.10">
    <property type="entry name" value="Butyryl-CoA Dehydrogenase, subunit A, domain 2"/>
    <property type="match status" value="1"/>
</dbReference>
<dbReference type="InterPro" id="IPR012258">
    <property type="entry name" value="Acyl-CoA_oxidase"/>
</dbReference>
<evidence type="ECO:0000256" key="7">
    <source>
        <dbReference type="PIRSR" id="PIRSR000168-1"/>
    </source>
</evidence>
<accession>I7M5Z3</accession>
<sequence length="744" mass="84619">MISKFSHKNNWDSIFQDTQNRERRDQLQCAGDDEHVQLHKRLNTSSKSIKQISNNNYYQMLYLQALSYLFSSDLYRFRSREDSLLLYKQKKFKQYILCKQIKQLQTITRKQGRTQLKIQQQVFIMTSQTNFCPHEFAKVLDGSCHETRKKWKEFSQDPLFIPRYNISLREQKDLALERLKVVAKNRVFSVHDFAKNPLNVFANHEMAAWVDGSLATKLTVQLNLFGGTVYTLGTERHLPVAEGVDTLSTIGCFALTELGFGNNAVQMETTSIWDPQTKEFIINSPTVLSQKYWITNGALHCNYAIVFAQLILPGNQKEGVHAFLVRVRNEDGSVCKGVFIEDMGSKFGLNGVDNGRLRFDNVRIPREAILNKFSEMSPSGQFTSTIKDKRQRFLKVADRLLSGRICIASMLIGGTKYCLATAIRYGSQRLAVGKTGKSDTPIMNFNLFQNQVYPLLARTITLNVGFNKVKEVYAESLLKKEEASAFLVCLCCAVKPLITWNSRDVGTTLVERVGGQGYLSVNRLSELLPFAHSGITAEGDNSVLMQKVAKELLTLVSKNQFPFSKPTNSRQDIAKMTKITDIQVLIDLIRIREIDLIKEVSVMTQTQMSQGKDIYEIWMEKENAAIQNLARQFGERIIADFAQQNLANVRQDVKRPLDLYFKLHLVSVVLSNLGWYLMNNVVTSDAARSLEELRKECIVQIHPIALYSVNAFGIPEHLLCAPIAQNYETYNSKPNNGELITSKL</sequence>
<dbReference type="GO" id="GO:0005777">
    <property type="term" value="C:peroxisome"/>
    <property type="evidence" value="ECO:0007669"/>
    <property type="project" value="InterPro"/>
</dbReference>
<dbReference type="InterPro" id="IPR002655">
    <property type="entry name" value="Acyl-CoA_oxidase_C"/>
</dbReference>
<dbReference type="EMBL" id="GG662514">
    <property type="protein sequence ID" value="EAR83906.2"/>
    <property type="molecule type" value="Genomic_DNA"/>
</dbReference>
<dbReference type="InterPro" id="IPR009100">
    <property type="entry name" value="AcylCoA_DH/oxidase_NM_dom_sf"/>
</dbReference>
<dbReference type="InterPro" id="IPR006091">
    <property type="entry name" value="Acyl-CoA_Oxase/DH_mid-dom"/>
</dbReference>
<evidence type="ECO:0000259" key="11">
    <source>
        <dbReference type="Pfam" id="PF22924"/>
    </source>
</evidence>
<feature type="domain" description="Acyl-CoA oxidase/dehydrogenase middle" evidence="10">
    <location>
        <begin position="252"/>
        <end position="362"/>
    </location>
</feature>
<comment type="similarity">
    <text evidence="2 6">Belongs to the acyl-CoA oxidase family.</text>
</comment>